<dbReference type="Pfam" id="PF19775">
    <property type="entry name" value="DUF6261"/>
    <property type="match status" value="1"/>
</dbReference>
<gene>
    <name evidence="2" type="ORF">N425_14460</name>
</gene>
<evidence type="ECO:0000313" key="2">
    <source>
        <dbReference type="EMBL" id="ETK00564.1"/>
    </source>
</evidence>
<accession>W2C015</accession>
<dbReference type="PATRIC" id="fig|1411148.3.peg.2437"/>
<comment type="caution">
    <text evidence="2">The sequence shown here is derived from an EMBL/GenBank/DDBJ whole genome shotgun (WGS) entry which is preliminary data.</text>
</comment>
<dbReference type="Proteomes" id="UP000018837">
    <property type="component" value="Unassembled WGS sequence"/>
</dbReference>
<proteinExistence type="predicted"/>
<protein>
    <submittedName>
        <fullName evidence="2">Uncharacterized protein</fullName>
    </submittedName>
</protein>
<evidence type="ECO:0000313" key="3">
    <source>
        <dbReference type="Proteomes" id="UP000018837"/>
    </source>
</evidence>
<organism evidence="2 3">
    <name type="scientific">Tannerella sp. oral taxon BU063 isolate Cell 2</name>
    <dbReference type="NCBI Taxonomy" id="1411148"/>
    <lineage>
        <taxon>Bacteria</taxon>
        <taxon>Pseudomonadati</taxon>
        <taxon>Bacteroidota</taxon>
        <taxon>Bacteroidia</taxon>
        <taxon>Bacteroidales</taxon>
        <taxon>Tannerellaceae</taxon>
        <taxon>Tannerella</taxon>
    </lineage>
</organism>
<name>W2C015_9BACT</name>
<reference evidence="2 3" key="1">
    <citation type="submission" date="2013-11" db="EMBL/GenBank/DDBJ databases">
        <title>Single cell genomics of uncultured Tannerella BU063 (oral taxon 286).</title>
        <authorList>
            <person name="Beall C.J."/>
            <person name="Campbell A.G."/>
            <person name="Griffen A.L."/>
            <person name="Podar M."/>
            <person name="Leys E.J."/>
        </authorList>
    </citation>
    <scope>NUCLEOTIDE SEQUENCE [LARGE SCALE GENOMIC DNA]</scope>
    <source>
        <strain evidence="2">Cell 2</strain>
    </source>
</reference>
<feature type="compositionally biased region" description="Gly residues" evidence="1">
    <location>
        <begin position="292"/>
        <end position="322"/>
    </location>
</feature>
<feature type="region of interest" description="Disordered" evidence="1">
    <location>
        <begin position="229"/>
        <end position="334"/>
    </location>
</feature>
<sequence length="334" mass="36295">MKKLDNSLHSKFHSSAYDLVTAADITKLGIPSELMTEWDGNNALETDITKVSQASDETRLMKEKNKERDRLVTYIMGTIRNAQFLPDQDMIEASMRLTAVVKPYVGVQNESFDRETADIKGLLADLRKTENSADVTKLGLSPILTKLESANKAFDALFTKRMTANTGAKLPPASKVRLESDAIYDRVILMLQWNYLFGATPIDPKAIETLAENLCRLADRIDKGYNQSVAQRRAAAEKKKKPTDPKDPHAPKDPKPGEPKDPKTPKDPQPKKPKDDGKPDIHLPEEDPSKQPGGGGGSGKQPEGGSGKQPESGGGAGSGDTGSSGNPDIHLPTE</sequence>
<dbReference type="AlphaFoldDB" id="W2C015"/>
<dbReference type="InterPro" id="IPR046228">
    <property type="entry name" value="DUF6261"/>
</dbReference>
<evidence type="ECO:0000256" key="1">
    <source>
        <dbReference type="SAM" id="MobiDB-lite"/>
    </source>
</evidence>
<feature type="compositionally biased region" description="Basic and acidic residues" evidence="1">
    <location>
        <begin position="234"/>
        <end position="289"/>
    </location>
</feature>
<dbReference type="EMBL" id="AYUF01000500">
    <property type="protein sequence ID" value="ETK00564.1"/>
    <property type="molecule type" value="Genomic_DNA"/>
</dbReference>